<dbReference type="CDD" id="cd13399">
    <property type="entry name" value="Slt35-like"/>
    <property type="match status" value="1"/>
</dbReference>
<dbReference type="PRINTS" id="PR01217">
    <property type="entry name" value="PRICHEXTENSN"/>
</dbReference>
<gene>
    <name evidence="2" type="ORF">JOF29_006810</name>
</gene>
<reference evidence="2 3" key="1">
    <citation type="submission" date="2021-03" db="EMBL/GenBank/DDBJ databases">
        <title>Sequencing the genomes of 1000 actinobacteria strains.</title>
        <authorList>
            <person name="Klenk H.-P."/>
        </authorList>
    </citation>
    <scope>NUCLEOTIDE SEQUENCE [LARGE SCALE GENOMIC DNA]</scope>
    <source>
        <strain evidence="2 3">DSM 18824</strain>
    </source>
</reference>
<evidence type="ECO:0008006" key="4">
    <source>
        <dbReference type="Google" id="ProtNLM"/>
    </source>
</evidence>
<proteinExistence type="predicted"/>
<protein>
    <recommendedName>
        <fullName evidence="4">Transglycosylase SLT domain-containing protein</fullName>
    </recommendedName>
</protein>
<dbReference type="RefSeq" id="WP_209698329.1">
    <property type="nucleotide sequence ID" value="NZ_JAGINT010000002.1"/>
</dbReference>
<evidence type="ECO:0000256" key="1">
    <source>
        <dbReference type="SAM" id="MobiDB-lite"/>
    </source>
</evidence>
<organism evidence="2 3">
    <name type="scientific">Kribbella aluminosa</name>
    <dbReference type="NCBI Taxonomy" id="416017"/>
    <lineage>
        <taxon>Bacteria</taxon>
        <taxon>Bacillati</taxon>
        <taxon>Actinomycetota</taxon>
        <taxon>Actinomycetes</taxon>
        <taxon>Propionibacteriales</taxon>
        <taxon>Kribbellaceae</taxon>
        <taxon>Kribbella</taxon>
    </lineage>
</organism>
<feature type="compositionally biased region" description="Pro residues" evidence="1">
    <location>
        <begin position="260"/>
        <end position="272"/>
    </location>
</feature>
<feature type="region of interest" description="Disordered" evidence="1">
    <location>
        <begin position="168"/>
        <end position="291"/>
    </location>
</feature>
<feature type="compositionally biased region" description="Pro residues" evidence="1">
    <location>
        <begin position="238"/>
        <end position="253"/>
    </location>
</feature>
<evidence type="ECO:0000313" key="2">
    <source>
        <dbReference type="EMBL" id="MBP2355700.1"/>
    </source>
</evidence>
<dbReference type="EMBL" id="JAGINT010000002">
    <property type="protein sequence ID" value="MBP2355700.1"/>
    <property type="molecule type" value="Genomic_DNA"/>
</dbReference>
<dbReference type="InterPro" id="IPR023346">
    <property type="entry name" value="Lysozyme-like_dom_sf"/>
</dbReference>
<dbReference type="Proteomes" id="UP000755585">
    <property type="component" value="Unassembled WGS sequence"/>
</dbReference>
<evidence type="ECO:0000313" key="3">
    <source>
        <dbReference type="Proteomes" id="UP000755585"/>
    </source>
</evidence>
<dbReference type="InterPro" id="IPR043426">
    <property type="entry name" value="MltB-like"/>
</dbReference>
<dbReference type="PANTHER" id="PTHR30163:SF8">
    <property type="entry name" value="LYTIC MUREIN TRANSGLYCOSYLASE"/>
    <property type="match status" value="1"/>
</dbReference>
<dbReference type="SUPFAM" id="SSF53955">
    <property type="entry name" value="Lysozyme-like"/>
    <property type="match status" value="1"/>
</dbReference>
<accession>A0ABS4UVP0</accession>
<name>A0ABS4UVP0_9ACTN</name>
<feature type="compositionally biased region" description="Low complexity" evidence="1">
    <location>
        <begin position="273"/>
        <end position="291"/>
    </location>
</feature>
<sequence>MGVRMQFLEDPRGGDRIWRLLSGNNRPLAMGRGDRRSPLDVLAAVRHLAREAEPTLRRAADGRWRWELTTDDGRCRGTNPSREDCWVQFIPGTWATFGADGNGDGIRDPHNVFDAARATGDYLCQVGADLSNPQQLVQAVLRYNHSMDYVSMVLRWMQSCSRQTVAIPDSHDHIPDAGNTGNTHTTDDKSHRTTPPPPPGITPTPSPTAVPTAPPSAIIPTPTQHPVRPTTPTSTRPPYIPPPTTHPTPPPPTTLENTPTPTPDPTTPPDTPTPETTPSITPPDTSTSTTP</sequence>
<comment type="caution">
    <text evidence="2">The sequence shown here is derived from an EMBL/GenBank/DDBJ whole genome shotgun (WGS) entry which is preliminary data.</text>
</comment>
<feature type="compositionally biased region" description="Pro residues" evidence="1">
    <location>
        <begin position="194"/>
        <end position="214"/>
    </location>
</feature>
<dbReference type="PANTHER" id="PTHR30163">
    <property type="entry name" value="MEMBRANE-BOUND LYTIC MUREIN TRANSGLYCOSYLASE B"/>
    <property type="match status" value="1"/>
</dbReference>
<keyword evidence="3" id="KW-1185">Reference proteome</keyword>